<organism evidence="1 2">
    <name type="scientific">Paenibacillus borealis</name>
    <dbReference type="NCBI Taxonomy" id="160799"/>
    <lineage>
        <taxon>Bacteria</taxon>
        <taxon>Bacillati</taxon>
        <taxon>Bacillota</taxon>
        <taxon>Bacilli</taxon>
        <taxon>Bacillales</taxon>
        <taxon>Paenibacillaceae</taxon>
        <taxon>Paenibacillus</taxon>
    </lineage>
</organism>
<accession>A0ABX3H5X9</accession>
<sequence>MPNRSERIIDYSVFLSDQDRYLGTATATLPEITYLVETIKGGGISGEIEAPSPGHTGVMNLSLKWRTMEKEAVELMAPKVHMLTLRASIQTFNTSTAEYNESALKITVRARPLGLSLGNLEPATTMETTNNFSVSYLMVELNGERILEIDKYNYVHRVFDKDYLEITKRNLAL</sequence>
<dbReference type="InterPro" id="IPR006498">
    <property type="entry name" value="Tail_tube"/>
</dbReference>
<evidence type="ECO:0000313" key="1">
    <source>
        <dbReference type="EMBL" id="OMD43891.1"/>
    </source>
</evidence>
<comment type="caution">
    <text evidence="1">The sequence shown here is derived from an EMBL/GenBank/DDBJ whole genome shotgun (WGS) entry which is preliminary data.</text>
</comment>
<gene>
    <name evidence="1" type="ORF">BSK56_23055</name>
</gene>
<dbReference type="RefSeq" id="WP_038597011.1">
    <property type="nucleotide sequence ID" value="NZ_MPTB01000033.1"/>
</dbReference>
<dbReference type="Proteomes" id="UP000187412">
    <property type="component" value="Unassembled WGS sequence"/>
</dbReference>
<evidence type="ECO:0000313" key="2">
    <source>
        <dbReference type="Proteomes" id="UP000187412"/>
    </source>
</evidence>
<proteinExistence type="predicted"/>
<protein>
    <recommendedName>
        <fullName evidence="3">Phage tail protein</fullName>
    </recommendedName>
</protein>
<dbReference type="EMBL" id="MPTB01000033">
    <property type="protein sequence ID" value="OMD43891.1"/>
    <property type="molecule type" value="Genomic_DNA"/>
</dbReference>
<reference evidence="1 2" key="1">
    <citation type="submission" date="2016-10" db="EMBL/GenBank/DDBJ databases">
        <title>Paenibacillus species isolates.</title>
        <authorList>
            <person name="Beno S.M."/>
        </authorList>
    </citation>
    <scope>NUCLEOTIDE SEQUENCE [LARGE SCALE GENOMIC DNA]</scope>
    <source>
        <strain evidence="1 2">FSL H7-0744</strain>
    </source>
</reference>
<name>A0ABX3H5X9_PAEBO</name>
<dbReference type="Pfam" id="PF04985">
    <property type="entry name" value="Phage_tube"/>
    <property type="match status" value="1"/>
</dbReference>
<evidence type="ECO:0008006" key="3">
    <source>
        <dbReference type="Google" id="ProtNLM"/>
    </source>
</evidence>
<keyword evidence="2" id="KW-1185">Reference proteome</keyword>